<reference evidence="7 8" key="1">
    <citation type="submission" date="2019-02" db="EMBL/GenBank/DDBJ databases">
        <title>Deep-cultivation of Planctomycetes and their phenomic and genomic characterization uncovers novel biology.</title>
        <authorList>
            <person name="Wiegand S."/>
            <person name="Jogler M."/>
            <person name="Boedeker C."/>
            <person name="Pinto D."/>
            <person name="Vollmers J."/>
            <person name="Rivas-Marin E."/>
            <person name="Kohn T."/>
            <person name="Peeters S.H."/>
            <person name="Heuer A."/>
            <person name="Rast P."/>
            <person name="Oberbeckmann S."/>
            <person name="Bunk B."/>
            <person name="Jeske O."/>
            <person name="Meyerdierks A."/>
            <person name="Storesund J.E."/>
            <person name="Kallscheuer N."/>
            <person name="Luecker S."/>
            <person name="Lage O.M."/>
            <person name="Pohl T."/>
            <person name="Merkel B.J."/>
            <person name="Hornburger P."/>
            <person name="Mueller R.-W."/>
            <person name="Bruemmer F."/>
            <person name="Labrenz M."/>
            <person name="Spormann A.M."/>
            <person name="Op Den Camp H."/>
            <person name="Overmann J."/>
            <person name="Amann R."/>
            <person name="Jetten M.S.M."/>
            <person name="Mascher T."/>
            <person name="Medema M.H."/>
            <person name="Devos D.P."/>
            <person name="Kaster A.-K."/>
            <person name="Ovreas L."/>
            <person name="Rohde M."/>
            <person name="Galperin M.Y."/>
            <person name="Jogler C."/>
        </authorList>
    </citation>
    <scope>NUCLEOTIDE SEQUENCE [LARGE SCALE GENOMIC DNA]</scope>
    <source>
        <strain evidence="7 8">Pan54</strain>
    </source>
</reference>
<dbReference type="AlphaFoldDB" id="A0A5C5XFP5"/>
<organism evidence="7 8">
    <name type="scientific">Rubinisphaera italica</name>
    <dbReference type="NCBI Taxonomy" id="2527969"/>
    <lineage>
        <taxon>Bacteria</taxon>
        <taxon>Pseudomonadati</taxon>
        <taxon>Planctomycetota</taxon>
        <taxon>Planctomycetia</taxon>
        <taxon>Planctomycetales</taxon>
        <taxon>Planctomycetaceae</taxon>
        <taxon>Rubinisphaera</taxon>
    </lineage>
</organism>
<evidence type="ECO:0000256" key="3">
    <source>
        <dbReference type="ARBA" id="ARBA00022801"/>
    </source>
</evidence>
<keyword evidence="5" id="KW-0812">Transmembrane</keyword>
<dbReference type="OrthoDB" id="9764363at2"/>
<feature type="transmembrane region" description="Helical" evidence="5">
    <location>
        <begin position="42"/>
        <end position="62"/>
    </location>
</feature>
<evidence type="ECO:0000256" key="2">
    <source>
        <dbReference type="ARBA" id="ARBA00022670"/>
    </source>
</evidence>
<dbReference type="NCBIfam" id="TIGR00706">
    <property type="entry name" value="SppA_dom"/>
    <property type="match status" value="1"/>
</dbReference>
<keyword evidence="8" id="KW-1185">Reference proteome</keyword>
<sequence>MADEKPDPQKTTSSLTTGNGEQVVRLVIEAQSTSKSRWGTKLLGLLLLFSIILNLMLLSSYGDYFNEFDGPLERYHSGSKDAEQKIALIRVGTTIMPPYTERILEQIKKATEDDSIKGMVLVVDSPGGLVADSHQIYHRLSQFAETKPIYVQMQRLAASGGYYIAMGGGDKGKLFAEPTTWTGSIGVIIPHYDITQLADKVGVQSEPLKTGEFKDSLSMFKPISERDREVWDGILDEAYQKFLGVIENGRPEMTRQQIEDIATGRIFTADQAIANGMVDEISFLDDTIAKMETDLKAGPMRVIEYEYPPTLTDVLLGSASASAENEMSLLKQLLGSPAPRAFYLLGGSQ</sequence>
<accession>A0A5C5XFP5</accession>
<keyword evidence="2" id="KW-0645">Protease</keyword>
<dbReference type="PANTHER" id="PTHR42987:SF7">
    <property type="entry name" value="SIGNAL PEPTIDE PEPTIDASE SPPA-RELATED"/>
    <property type="match status" value="1"/>
</dbReference>
<keyword evidence="3 7" id="KW-0378">Hydrolase</keyword>
<evidence type="ECO:0000256" key="1">
    <source>
        <dbReference type="ARBA" id="ARBA00008683"/>
    </source>
</evidence>
<dbReference type="Gene3D" id="3.90.226.10">
    <property type="entry name" value="2-enoyl-CoA Hydratase, Chain A, domain 1"/>
    <property type="match status" value="2"/>
</dbReference>
<dbReference type="InterPro" id="IPR004635">
    <property type="entry name" value="Pept_S49_SppA"/>
</dbReference>
<dbReference type="CDD" id="cd07023">
    <property type="entry name" value="S49_Sppa_N_C"/>
    <property type="match status" value="1"/>
</dbReference>
<dbReference type="EMBL" id="SJPG01000001">
    <property type="protein sequence ID" value="TWT61469.1"/>
    <property type="molecule type" value="Genomic_DNA"/>
</dbReference>
<evidence type="ECO:0000256" key="4">
    <source>
        <dbReference type="ARBA" id="ARBA00022825"/>
    </source>
</evidence>
<name>A0A5C5XFP5_9PLAN</name>
<feature type="domain" description="Peptidase S49" evidence="6">
    <location>
        <begin position="143"/>
        <end position="296"/>
    </location>
</feature>
<gene>
    <name evidence="7" type="primary">sppA_1</name>
    <name evidence="7" type="ORF">Pan54_22050</name>
</gene>
<evidence type="ECO:0000313" key="7">
    <source>
        <dbReference type="EMBL" id="TWT61469.1"/>
    </source>
</evidence>
<evidence type="ECO:0000259" key="6">
    <source>
        <dbReference type="Pfam" id="PF01343"/>
    </source>
</evidence>
<evidence type="ECO:0000313" key="8">
    <source>
        <dbReference type="Proteomes" id="UP000316095"/>
    </source>
</evidence>
<comment type="caution">
    <text evidence="7">The sequence shown here is derived from an EMBL/GenBank/DDBJ whole genome shotgun (WGS) entry which is preliminary data.</text>
</comment>
<keyword evidence="4" id="KW-0720">Serine protease</keyword>
<evidence type="ECO:0000256" key="5">
    <source>
        <dbReference type="SAM" id="Phobius"/>
    </source>
</evidence>
<dbReference type="Proteomes" id="UP000316095">
    <property type="component" value="Unassembled WGS sequence"/>
</dbReference>
<keyword evidence="5" id="KW-0472">Membrane</keyword>
<dbReference type="PANTHER" id="PTHR42987">
    <property type="entry name" value="PEPTIDASE S49"/>
    <property type="match status" value="1"/>
</dbReference>
<dbReference type="InterPro" id="IPR047272">
    <property type="entry name" value="S49_SppA_C"/>
</dbReference>
<dbReference type="GO" id="GO:0008236">
    <property type="term" value="F:serine-type peptidase activity"/>
    <property type="evidence" value="ECO:0007669"/>
    <property type="project" value="UniProtKB-KW"/>
</dbReference>
<dbReference type="InterPro" id="IPR002142">
    <property type="entry name" value="Peptidase_S49"/>
</dbReference>
<proteinExistence type="inferred from homology"/>
<dbReference type="GO" id="GO:0006508">
    <property type="term" value="P:proteolysis"/>
    <property type="evidence" value="ECO:0007669"/>
    <property type="project" value="UniProtKB-KW"/>
</dbReference>
<protein>
    <submittedName>
        <fullName evidence="7">Putative signal peptide peptidase SppA</fullName>
        <ecNumber evidence="7">3.4.21.-</ecNumber>
    </submittedName>
</protein>
<dbReference type="EC" id="3.4.21.-" evidence="7"/>
<dbReference type="InterPro" id="IPR029045">
    <property type="entry name" value="ClpP/crotonase-like_dom_sf"/>
</dbReference>
<dbReference type="RefSeq" id="WP_146503456.1">
    <property type="nucleotide sequence ID" value="NZ_SJPG01000001.1"/>
</dbReference>
<comment type="similarity">
    <text evidence="1">Belongs to the peptidase S49 family.</text>
</comment>
<dbReference type="Pfam" id="PF01343">
    <property type="entry name" value="Peptidase_S49"/>
    <property type="match status" value="1"/>
</dbReference>
<keyword evidence="5" id="KW-1133">Transmembrane helix</keyword>
<dbReference type="SUPFAM" id="SSF52096">
    <property type="entry name" value="ClpP/crotonase"/>
    <property type="match status" value="1"/>
</dbReference>